<evidence type="ECO:0000313" key="4">
    <source>
        <dbReference type="Proteomes" id="UP001249851"/>
    </source>
</evidence>
<reference evidence="3" key="1">
    <citation type="journal article" date="2023" name="G3 (Bethesda)">
        <title>Whole genome assembly and annotation of the endangered Caribbean coral Acropora cervicornis.</title>
        <authorList>
            <person name="Selwyn J.D."/>
            <person name="Vollmer S.V."/>
        </authorList>
    </citation>
    <scope>NUCLEOTIDE SEQUENCE</scope>
    <source>
        <strain evidence="3">K2</strain>
    </source>
</reference>
<accession>A0AAD9R5T1</accession>
<dbReference type="PANTHER" id="PTHR14241:SF31">
    <property type="entry name" value="RIBOSOMAL PROTEIN S23 MITOCHONDRIAL CONSERVED DOMAIN-CONTAINING PROTEIN"/>
    <property type="match status" value="1"/>
</dbReference>
<feature type="region of interest" description="Disordered" evidence="2">
    <location>
        <begin position="1"/>
        <end position="54"/>
    </location>
</feature>
<dbReference type="EMBL" id="JARQWQ010000002">
    <property type="protein sequence ID" value="KAK2573582.1"/>
    <property type="molecule type" value="Genomic_DNA"/>
</dbReference>
<keyword evidence="1" id="KW-0175">Coiled coil</keyword>
<comment type="caution">
    <text evidence="3">The sequence shown here is derived from an EMBL/GenBank/DDBJ whole genome shotgun (WGS) entry which is preliminary data.</text>
</comment>
<sequence>MREQEASRLARERERRELEERNRIEREKKKEEERRKEQYRQQRQTEQAQEKAKIEEERRKRLLLENEVNRRRDELFKYEFGSKTTLDSFRGLAIDDVTKVRIGVFGPTGSGKSCFINTCERAVRQTKKGSAPDSTTGNEGTIILQDYLYEMFFRLVDTRGFFNYNANETVEFEDILEGRVKPGDNLLRPQPGTKKAKAAPGRIKDDCSEFSDKLHGVIIVVKANDSRLTEGRLKAYLKPARDILRRKGIAPMTVVTHRDTLHTDEACDNARDAASSATGSSLDHVFFMANYTKQNSENDLETERMAFDILHYALLSAERAVKLMKQKLKNAEEDEMMHELEKHSISGRVAPDSANASVEVFLRQLQKEYQWSSNSVREVVAKLSKDDVTSVSLLAQCWKDVKNYFVLIGMRAMVEKELKNRGLIP</sequence>
<dbReference type="PANTHER" id="PTHR14241">
    <property type="entry name" value="INTERFERON-INDUCED PROTEIN 44"/>
    <property type="match status" value="1"/>
</dbReference>
<organism evidence="3 4">
    <name type="scientific">Acropora cervicornis</name>
    <name type="common">Staghorn coral</name>
    <dbReference type="NCBI Taxonomy" id="6130"/>
    <lineage>
        <taxon>Eukaryota</taxon>
        <taxon>Metazoa</taxon>
        <taxon>Cnidaria</taxon>
        <taxon>Anthozoa</taxon>
        <taxon>Hexacorallia</taxon>
        <taxon>Scleractinia</taxon>
        <taxon>Astrocoeniina</taxon>
        <taxon>Acroporidae</taxon>
        <taxon>Acropora</taxon>
    </lineage>
</organism>
<reference evidence="3" key="2">
    <citation type="journal article" date="2023" name="Science">
        <title>Genomic signatures of disease resistance in endangered staghorn corals.</title>
        <authorList>
            <person name="Vollmer S.V."/>
            <person name="Selwyn J.D."/>
            <person name="Despard B.A."/>
            <person name="Roesel C.L."/>
        </authorList>
    </citation>
    <scope>NUCLEOTIDE SEQUENCE</scope>
    <source>
        <strain evidence="3">K2</strain>
    </source>
</reference>
<proteinExistence type="predicted"/>
<dbReference type="Gene3D" id="3.40.50.300">
    <property type="entry name" value="P-loop containing nucleotide triphosphate hydrolases"/>
    <property type="match status" value="1"/>
</dbReference>
<evidence type="ECO:0000256" key="2">
    <source>
        <dbReference type="SAM" id="MobiDB-lite"/>
    </source>
</evidence>
<evidence type="ECO:0008006" key="5">
    <source>
        <dbReference type="Google" id="ProtNLM"/>
    </source>
</evidence>
<dbReference type="SUPFAM" id="SSF52540">
    <property type="entry name" value="P-loop containing nucleoside triphosphate hydrolases"/>
    <property type="match status" value="1"/>
</dbReference>
<evidence type="ECO:0000313" key="3">
    <source>
        <dbReference type="EMBL" id="KAK2573582.1"/>
    </source>
</evidence>
<dbReference type="InterPro" id="IPR027417">
    <property type="entry name" value="P-loop_NTPase"/>
</dbReference>
<keyword evidence="4" id="KW-1185">Reference proteome</keyword>
<protein>
    <recommendedName>
        <fullName evidence="5">G domain-containing protein</fullName>
    </recommendedName>
</protein>
<gene>
    <name evidence="3" type="ORF">P5673_001252</name>
</gene>
<dbReference type="CDD" id="cd00882">
    <property type="entry name" value="Ras_like_GTPase"/>
    <property type="match status" value="1"/>
</dbReference>
<feature type="compositionally biased region" description="Basic and acidic residues" evidence="2">
    <location>
        <begin position="1"/>
        <end position="40"/>
    </location>
</feature>
<evidence type="ECO:0000256" key="1">
    <source>
        <dbReference type="SAM" id="Coils"/>
    </source>
</evidence>
<dbReference type="Proteomes" id="UP001249851">
    <property type="component" value="Unassembled WGS sequence"/>
</dbReference>
<feature type="coiled-coil region" evidence="1">
    <location>
        <begin position="314"/>
        <end position="341"/>
    </location>
</feature>
<name>A0AAD9R5T1_ACRCE</name>
<dbReference type="AlphaFoldDB" id="A0AAD9R5T1"/>